<evidence type="ECO:0000313" key="2">
    <source>
        <dbReference type="Proteomes" id="UP000660885"/>
    </source>
</evidence>
<gene>
    <name evidence="1" type="ORF">JMJ56_27330</name>
</gene>
<dbReference type="EMBL" id="JAETWB010000034">
    <property type="protein sequence ID" value="MBL6081699.1"/>
    <property type="molecule type" value="Genomic_DNA"/>
</dbReference>
<organism evidence="1 2">
    <name type="scientific">Belnapia arida</name>
    <dbReference type="NCBI Taxonomy" id="2804533"/>
    <lineage>
        <taxon>Bacteria</taxon>
        <taxon>Pseudomonadati</taxon>
        <taxon>Pseudomonadota</taxon>
        <taxon>Alphaproteobacteria</taxon>
        <taxon>Acetobacterales</taxon>
        <taxon>Roseomonadaceae</taxon>
        <taxon>Belnapia</taxon>
    </lineage>
</organism>
<protein>
    <recommendedName>
        <fullName evidence="3">Lipoprotein</fullName>
    </recommendedName>
</protein>
<sequence length="125" mass="13364">MMERLLIALLPVLAAGCTTLTQGTSQEISFNTPKAEGAQCVVTNDQGDILARVTAPASVRVLRGRRDLTVHCDKEGFRSGIVQVASSFSSRSRIQVPLGYAVDGISGAMWSYPTEVSVMLVPQPN</sequence>
<name>A0ABS1UCM1_9PROT</name>
<comment type="caution">
    <text evidence="1">The sequence shown here is derived from an EMBL/GenBank/DDBJ whole genome shotgun (WGS) entry which is preliminary data.</text>
</comment>
<keyword evidence="2" id="KW-1185">Reference proteome</keyword>
<accession>A0ABS1UCM1</accession>
<dbReference type="RefSeq" id="WP_202834915.1">
    <property type="nucleotide sequence ID" value="NZ_JAETWB010000034.1"/>
</dbReference>
<dbReference type="PROSITE" id="PS51257">
    <property type="entry name" value="PROKAR_LIPOPROTEIN"/>
    <property type="match status" value="1"/>
</dbReference>
<reference evidence="1 2" key="1">
    <citation type="submission" date="2021-01" db="EMBL/GenBank/DDBJ databases">
        <title>Belnapia mucosa sp. nov. and Belnapia arida sp. nov., isolated from the Tabernas Desert (Almeria, Spain).</title>
        <authorList>
            <person name="Molina-Menor E."/>
            <person name="Vidal-Verdu A."/>
            <person name="Calonge A."/>
            <person name="Satari L."/>
            <person name="Pereto J."/>
            <person name="Porcar M."/>
        </authorList>
    </citation>
    <scope>NUCLEOTIDE SEQUENCE [LARGE SCALE GENOMIC DNA]</scope>
    <source>
        <strain evidence="1 2">T18</strain>
    </source>
</reference>
<evidence type="ECO:0008006" key="3">
    <source>
        <dbReference type="Google" id="ProtNLM"/>
    </source>
</evidence>
<proteinExistence type="predicted"/>
<evidence type="ECO:0000313" key="1">
    <source>
        <dbReference type="EMBL" id="MBL6081699.1"/>
    </source>
</evidence>
<dbReference type="Proteomes" id="UP000660885">
    <property type="component" value="Unassembled WGS sequence"/>
</dbReference>